<organism evidence="2 3">
    <name type="scientific">Parastrongyloides trichosuri</name>
    <name type="common">Possum-specific nematode worm</name>
    <dbReference type="NCBI Taxonomy" id="131310"/>
    <lineage>
        <taxon>Eukaryota</taxon>
        <taxon>Metazoa</taxon>
        <taxon>Ecdysozoa</taxon>
        <taxon>Nematoda</taxon>
        <taxon>Chromadorea</taxon>
        <taxon>Rhabditida</taxon>
        <taxon>Tylenchina</taxon>
        <taxon>Panagrolaimomorpha</taxon>
        <taxon>Strongyloidoidea</taxon>
        <taxon>Strongyloididae</taxon>
        <taxon>Parastrongyloides</taxon>
    </lineage>
</organism>
<evidence type="ECO:0000313" key="2">
    <source>
        <dbReference type="Proteomes" id="UP000038045"/>
    </source>
</evidence>
<feature type="transmembrane region" description="Helical" evidence="1">
    <location>
        <begin position="92"/>
        <end position="113"/>
    </location>
</feature>
<proteinExistence type="predicted"/>
<feature type="transmembrane region" description="Helical" evidence="1">
    <location>
        <begin position="414"/>
        <end position="437"/>
    </location>
</feature>
<evidence type="ECO:0000313" key="3">
    <source>
        <dbReference type="WBParaSite" id="PTRK_0001245450.1"/>
    </source>
</evidence>
<feature type="transmembrane region" description="Helical" evidence="1">
    <location>
        <begin position="489"/>
        <end position="508"/>
    </location>
</feature>
<feature type="transmembrane region" description="Helical" evidence="1">
    <location>
        <begin position="571"/>
        <end position="594"/>
    </location>
</feature>
<reference evidence="3" key="1">
    <citation type="submission" date="2017-02" db="UniProtKB">
        <authorList>
            <consortium name="WormBaseParasite"/>
        </authorList>
    </citation>
    <scope>IDENTIFICATION</scope>
</reference>
<dbReference type="WBParaSite" id="PTRK_0001245450.1">
    <property type="protein sequence ID" value="PTRK_0001245450.1"/>
    <property type="gene ID" value="PTRK_0001245450"/>
</dbReference>
<keyword evidence="2" id="KW-1185">Reference proteome</keyword>
<feature type="transmembrane region" description="Helical" evidence="1">
    <location>
        <begin position="344"/>
        <end position="369"/>
    </location>
</feature>
<sequence>MESFYKKKVSISFENPSNIEDCEFDVLDEKDIIVKSSSVLIKSINNNIEFTALRHKHPKSTFLKYIEKNVSENLDILDDKSETKMLSTIGRFISLLAATGISYNNLTIMTLSIIYGKDFVVACFLIGLLFLVPIMFPIMYMEILIGQLTPVNISSFFFKNSPNLENAKNSFFINVFYKCNMKRPDIDTKIYNTDDGKKYIGQKLGYFCLYTPTVMDQYQECKAFHDNFSNKYYRRDLNSLDKIFRFIEKSQYTFSKYGYSFTTRIVTFFYFSYVISLFYLTYSLSFNNYYFNGLSVLINKHVVITEIKLNVWFLSFIHMAHYLKSGHGIIIKIASKFPKGTNSTNMAFFVYLFNFLILFMNISLTFLLYKFDTERGFNNEEYLSLLSSKLTIRAHISSGLYQYFDSCGTSGRTFVGLLLLGLFGLSTYQSFIYIDLLDFEHYNISIQHAKYVTKRFKTSATITFLFLLIPMFPMFYSEVGKIFFLVEEVFNTTISFLMFQIIIITFGIGIKKFTIFFKTGHISQLINLFIRMLIKYVITPLLVFLLIFKAILRDYKDVHWEYFAKEMYDYFLVDILTYSFNALLFFCLVFWPFFELLNTVFNGKSSTNTFICDLSNIN</sequence>
<feature type="transmembrane region" description="Helical" evidence="1">
    <location>
        <begin position="119"/>
        <end position="140"/>
    </location>
</feature>
<dbReference type="AlphaFoldDB" id="A0A0N4ZV44"/>
<keyword evidence="1" id="KW-0812">Transmembrane</keyword>
<feature type="transmembrane region" description="Helical" evidence="1">
    <location>
        <begin position="528"/>
        <end position="551"/>
    </location>
</feature>
<name>A0A0N4ZV44_PARTI</name>
<protein>
    <submittedName>
        <fullName evidence="3">Lipase_3 domain-containing protein</fullName>
    </submittedName>
</protein>
<feature type="transmembrane region" description="Helical" evidence="1">
    <location>
        <begin position="261"/>
        <end position="282"/>
    </location>
</feature>
<accession>A0A0N4ZV44</accession>
<keyword evidence="1" id="KW-0472">Membrane</keyword>
<feature type="transmembrane region" description="Helical" evidence="1">
    <location>
        <begin position="458"/>
        <end position="477"/>
    </location>
</feature>
<dbReference type="Proteomes" id="UP000038045">
    <property type="component" value="Unplaced"/>
</dbReference>
<keyword evidence="1" id="KW-1133">Transmembrane helix</keyword>
<evidence type="ECO:0000256" key="1">
    <source>
        <dbReference type="SAM" id="Phobius"/>
    </source>
</evidence>